<evidence type="ECO:0000256" key="5">
    <source>
        <dbReference type="ARBA" id="ARBA00023136"/>
    </source>
</evidence>
<dbReference type="AlphaFoldDB" id="A0A7W4W3E3"/>
<dbReference type="GO" id="GO:0005886">
    <property type="term" value="C:plasma membrane"/>
    <property type="evidence" value="ECO:0007669"/>
    <property type="project" value="UniProtKB-SubCell"/>
</dbReference>
<comment type="caution">
    <text evidence="8">The sequence shown here is derived from an EMBL/GenBank/DDBJ whole genome shotgun (WGS) entry which is preliminary data.</text>
</comment>
<proteinExistence type="predicted"/>
<dbReference type="RefSeq" id="WP_183409406.1">
    <property type="nucleotide sequence ID" value="NZ_JACHWY010000001.1"/>
</dbReference>
<accession>A0A7W4W3E3</accession>
<dbReference type="Pfam" id="PF00482">
    <property type="entry name" value="T2SSF"/>
    <property type="match status" value="1"/>
</dbReference>
<evidence type="ECO:0000256" key="4">
    <source>
        <dbReference type="ARBA" id="ARBA00022989"/>
    </source>
</evidence>
<dbReference type="EMBL" id="JACHWY010000001">
    <property type="protein sequence ID" value="MBB3046731.1"/>
    <property type="molecule type" value="Genomic_DNA"/>
</dbReference>
<feature type="transmembrane region" description="Helical" evidence="6">
    <location>
        <begin position="270"/>
        <end position="289"/>
    </location>
</feature>
<sequence>MIWILISLLIAAAGAVLLLAGKKEERPAAAGKKEDEDFDPLASKRSRWIPEFIVNYLNRLGLNLQPSTIMVLMVGELVLVALLWLMLEFSVALLAALGLLLITHVGLQALGNHQKQKLLQSLPSFLNQVSRRLSAGVSVEHAFTDSMENIEGPLELSMRRVMQRVGLGLELHQAFEREARANGSKELLIVSTALHINEQFGGSIRAILDDIVHILRLDDLGKRELKAQTGETRITALVLTLLPLSMITLLTSMNPDFILQMWHDSLGKNLLIIAASLQVLGAVSLWRMVRAI</sequence>
<dbReference type="Proteomes" id="UP000537130">
    <property type="component" value="Unassembled WGS sequence"/>
</dbReference>
<evidence type="ECO:0000256" key="6">
    <source>
        <dbReference type="SAM" id="Phobius"/>
    </source>
</evidence>
<keyword evidence="4 6" id="KW-1133">Transmembrane helix</keyword>
<name>A0A7W4W3E3_9GAMM</name>
<protein>
    <submittedName>
        <fullName evidence="8">Tight adherence protein B</fullName>
    </submittedName>
</protein>
<feature type="transmembrane region" description="Helical" evidence="6">
    <location>
        <begin position="232"/>
        <end position="250"/>
    </location>
</feature>
<keyword evidence="3 6" id="KW-0812">Transmembrane</keyword>
<dbReference type="PANTHER" id="PTHR35007">
    <property type="entry name" value="INTEGRAL MEMBRANE PROTEIN-RELATED"/>
    <property type="match status" value="1"/>
</dbReference>
<organism evidence="8 9">
    <name type="scientific">Litorivivens lipolytica</name>
    <dbReference type="NCBI Taxonomy" id="1524264"/>
    <lineage>
        <taxon>Bacteria</taxon>
        <taxon>Pseudomonadati</taxon>
        <taxon>Pseudomonadota</taxon>
        <taxon>Gammaproteobacteria</taxon>
        <taxon>Litorivivens</taxon>
    </lineage>
</organism>
<gene>
    <name evidence="8" type="ORF">FHR99_000967</name>
</gene>
<reference evidence="8 9" key="1">
    <citation type="submission" date="2020-08" db="EMBL/GenBank/DDBJ databases">
        <title>Genomic Encyclopedia of Type Strains, Phase III (KMG-III): the genomes of soil and plant-associated and newly described type strains.</title>
        <authorList>
            <person name="Whitman W."/>
        </authorList>
    </citation>
    <scope>NUCLEOTIDE SEQUENCE [LARGE SCALE GENOMIC DNA]</scope>
    <source>
        <strain evidence="8 9">CECT 8654</strain>
    </source>
</reference>
<feature type="domain" description="Type II secretion system protein GspF" evidence="7">
    <location>
        <begin position="125"/>
        <end position="250"/>
    </location>
</feature>
<evidence type="ECO:0000256" key="1">
    <source>
        <dbReference type="ARBA" id="ARBA00004651"/>
    </source>
</evidence>
<evidence type="ECO:0000256" key="3">
    <source>
        <dbReference type="ARBA" id="ARBA00022692"/>
    </source>
</evidence>
<evidence type="ECO:0000313" key="8">
    <source>
        <dbReference type="EMBL" id="MBB3046731.1"/>
    </source>
</evidence>
<evidence type="ECO:0000313" key="9">
    <source>
        <dbReference type="Proteomes" id="UP000537130"/>
    </source>
</evidence>
<dbReference type="PANTHER" id="PTHR35007:SF1">
    <property type="entry name" value="PILUS ASSEMBLY PROTEIN"/>
    <property type="match status" value="1"/>
</dbReference>
<keyword evidence="2" id="KW-1003">Cell membrane</keyword>
<evidence type="ECO:0000256" key="2">
    <source>
        <dbReference type="ARBA" id="ARBA00022475"/>
    </source>
</evidence>
<comment type="subcellular location">
    <subcellularLocation>
        <location evidence="1">Cell membrane</location>
        <topology evidence="1">Multi-pass membrane protein</topology>
    </subcellularLocation>
</comment>
<keyword evidence="5 6" id="KW-0472">Membrane</keyword>
<dbReference type="InterPro" id="IPR018076">
    <property type="entry name" value="T2SS_GspF_dom"/>
</dbReference>
<feature type="transmembrane region" description="Helical" evidence="6">
    <location>
        <begin position="69"/>
        <end position="102"/>
    </location>
</feature>
<keyword evidence="9" id="KW-1185">Reference proteome</keyword>
<evidence type="ECO:0000259" key="7">
    <source>
        <dbReference type="Pfam" id="PF00482"/>
    </source>
</evidence>